<proteinExistence type="predicted"/>
<evidence type="ECO:0000313" key="1">
    <source>
        <dbReference type="EMBL" id="MBI4595123.1"/>
    </source>
</evidence>
<protein>
    <submittedName>
        <fullName evidence="1">Type II toxin-antitoxin system RelE/ParE family toxin</fullName>
    </submittedName>
</protein>
<evidence type="ECO:0000313" key="2">
    <source>
        <dbReference type="Proteomes" id="UP000772181"/>
    </source>
</evidence>
<dbReference type="Pfam" id="PF05973">
    <property type="entry name" value="Gp49"/>
    <property type="match status" value="1"/>
</dbReference>
<dbReference type="EMBL" id="JACQWF010000091">
    <property type="protein sequence ID" value="MBI4595123.1"/>
    <property type="molecule type" value="Genomic_DNA"/>
</dbReference>
<dbReference type="AlphaFoldDB" id="A0A933LPG8"/>
<name>A0A933LPG8_UNCTE</name>
<dbReference type="InterPro" id="IPR009241">
    <property type="entry name" value="HigB-like"/>
</dbReference>
<reference evidence="1" key="1">
    <citation type="submission" date="2020-07" db="EMBL/GenBank/DDBJ databases">
        <title>Huge and variable diversity of episymbiotic CPR bacteria and DPANN archaea in groundwater ecosystems.</title>
        <authorList>
            <person name="He C.Y."/>
            <person name="Keren R."/>
            <person name="Whittaker M."/>
            <person name="Farag I.F."/>
            <person name="Doudna J."/>
            <person name="Cate J.H.D."/>
            <person name="Banfield J.F."/>
        </authorList>
    </citation>
    <scope>NUCLEOTIDE SEQUENCE</scope>
    <source>
        <strain evidence="1">NC_groundwater_1482_Ag_S-0.65um_47_24</strain>
    </source>
</reference>
<gene>
    <name evidence="1" type="ORF">HY730_01965</name>
</gene>
<accession>A0A933LPG8</accession>
<organism evidence="1 2">
    <name type="scientific">Tectimicrobiota bacterium</name>
    <dbReference type="NCBI Taxonomy" id="2528274"/>
    <lineage>
        <taxon>Bacteria</taxon>
        <taxon>Pseudomonadati</taxon>
        <taxon>Nitrospinota/Tectimicrobiota group</taxon>
        <taxon>Candidatus Tectimicrobiota</taxon>
    </lineage>
</organism>
<feature type="non-terminal residue" evidence="1">
    <location>
        <position position="1"/>
    </location>
</feature>
<dbReference type="Proteomes" id="UP000772181">
    <property type="component" value="Unassembled WGS sequence"/>
</dbReference>
<comment type="caution">
    <text evidence="1">The sequence shown here is derived from an EMBL/GenBank/DDBJ whole genome shotgun (WGS) entry which is preliminary data.</text>
</comment>
<sequence>PYTRQVKGKLRELRLKDTEGNIRVFYFTFTGRRFILLHAFIKKSLGTPKREMELAEKRMNDFISRNRGKL</sequence>